<sequence>MDEETISAEILTRSGQDRAAAAALQRLGFRVLHIGATISVSGPRELWSRVFGVSFDITEQPVAPGRSTRFLRPRSEEPAIPDELRNLVSGVYFVQPPEFF</sequence>
<dbReference type="OrthoDB" id="583173at2"/>
<dbReference type="RefSeq" id="WP_068692432.1">
    <property type="nucleotide sequence ID" value="NZ_CP063196.1"/>
</dbReference>
<dbReference type="Proteomes" id="UP000265719">
    <property type="component" value="Chromosome"/>
</dbReference>
<keyword evidence="2" id="KW-1185">Reference proteome</keyword>
<dbReference type="EMBL" id="CP063196">
    <property type="protein sequence ID" value="UOE20716.1"/>
    <property type="molecule type" value="Genomic_DNA"/>
</dbReference>
<reference evidence="1" key="1">
    <citation type="submission" date="2020-10" db="EMBL/GenBank/DDBJ databases">
        <title>De novo genome project of the cellulose decomposer Thermobifida halotolerans type strain.</title>
        <authorList>
            <person name="Nagy I."/>
            <person name="Horvath B."/>
            <person name="Kukolya J."/>
            <person name="Nagy I."/>
            <person name="Orsini M."/>
        </authorList>
    </citation>
    <scope>NUCLEOTIDE SEQUENCE</scope>
    <source>
        <strain evidence="1">DSM 44931</strain>
    </source>
</reference>
<dbReference type="KEGG" id="thao:NI17_005810"/>
<name>A0A399G6R4_9ACTN</name>
<proteinExistence type="predicted"/>
<evidence type="ECO:0000313" key="1">
    <source>
        <dbReference type="EMBL" id="UOE20716.1"/>
    </source>
</evidence>
<organism evidence="1 2">
    <name type="scientific">Thermobifida halotolerans</name>
    <dbReference type="NCBI Taxonomy" id="483545"/>
    <lineage>
        <taxon>Bacteria</taxon>
        <taxon>Bacillati</taxon>
        <taxon>Actinomycetota</taxon>
        <taxon>Actinomycetes</taxon>
        <taxon>Streptosporangiales</taxon>
        <taxon>Nocardiopsidaceae</taxon>
        <taxon>Thermobifida</taxon>
    </lineage>
</organism>
<evidence type="ECO:0000313" key="2">
    <source>
        <dbReference type="Proteomes" id="UP000265719"/>
    </source>
</evidence>
<gene>
    <name evidence="1" type="ORF">NI17_005810</name>
</gene>
<accession>A0A399G6R4</accession>
<protein>
    <submittedName>
        <fullName evidence="1">Uncharacterized protein</fullName>
    </submittedName>
</protein>
<dbReference type="AlphaFoldDB" id="A0A399G6R4"/>